<name>A0A381T6S7_9ZZZZ</name>
<dbReference type="InterPro" id="IPR009071">
    <property type="entry name" value="HMG_box_dom"/>
</dbReference>
<proteinExistence type="predicted"/>
<sequence>MVTQNKLLSIYSESMIPFLSFILKDISENFNIDHDTLYNHYLGNIKIKRKRNTNKKGTMTSYAIFLKDSKIIDQIKQRYPNRKFGEYSKIKGEIWRTMSPTDKNVYKQKAIEYNKELKERKLLEANEKKEKENEIIEEI</sequence>
<gene>
    <name evidence="2" type="ORF">METZ01_LOCUS64746</name>
</gene>
<protein>
    <recommendedName>
        <fullName evidence="1">HMG box domain-containing protein</fullName>
    </recommendedName>
</protein>
<accession>A0A381T6S7</accession>
<dbReference type="EMBL" id="UINC01004114">
    <property type="protein sequence ID" value="SVA11892.1"/>
    <property type="molecule type" value="Genomic_DNA"/>
</dbReference>
<dbReference type="Pfam" id="PF09011">
    <property type="entry name" value="HMG_box_2"/>
    <property type="match status" value="1"/>
</dbReference>
<dbReference type="AlphaFoldDB" id="A0A381T6S7"/>
<dbReference type="SMART" id="SM00398">
    <property type="entry name" value="HMG"/>
    <property type="match status" value="1"/>
</dbReference>
<reference evidence="2" key="1">
    <citation type="submission" date="2018-05" db="EMBL/GenBank/DDBJ databases">
        <authorList>
            <person name="Lanie J.A."/>
            <person name="Ng W.-L."/>
            <person name="Kazmierczak K.M."/>
            <person name="Andrzejewski T.M."/>
            <person name="Davidsen T.M."/>
            <person name="Wayne K.J."/>
            <person name="Tettelin H."/>
            <person name="Glass J.I."/>
            <person name="Rusch D."/>
            <person name="Podicherti R."/>
            <person name="Tsui H.-C.T."/>
            <person name="Winkler M.E."/>
        </authorList>
    </citation>
    <scope>NUCLEOTIDE SEQUENCE</scope>
</reference>
<dbReference type="SUPFAM" id="SSF47095">
    <property type="entry name" value="HMG-box"/>
    <property type="match status" value="1"/>
</dbReference>
<dbReference type="PROSITE" id="PS50118">
    <property type="entry name" value="HMG_BOX_2"/>
    <property type="match status" value="1"/>
</dbReference>
<organism evidence="2">
    <name type="scientific">marine metagenome</name>
    <dbReference type="NCBI Taxonomy" id="408172"/>
    <lineage>
        <taxon>unclassified sequences</taxon>
        <taxon>metagenomes</taxon>
        <taxon>ecological metagenomes</taxon>
    </lineage>
</organism>
<dbReference type="InterPro" id="IPR036910">
    <property type="entry name" value="HMG_box_dom_sf"/>
</dbReference>
<evidence type="ECO:0000313" key="2">
    <source>
        <dbReference type="EMBL" id="SVA11892.1"/>
    </source>
</evidence>
<evidence type="ECO:0000259" key="1">
    <source>
        <dbReference type="PROSITE" id="PS50118"/>
    </source>
</evidence>
<dbReference type="Gene3D" id="1.10.30.10">
    <property type="entry name" value="High mobility group box domain"/>
    <property type="match status" value="1"/>
</dbReference>
<feature type="domain" description="HMG box" evidence="1">
    <location>
        <begin position="55"/>
        <end position="129"/>
    </location>
</feature>